<protein>
    <submittedName>
        <fullName evidence="2">Uncharacterized protein</fullName>
    </submittedName>
</protein>
<reference evidence="2" key="1">
    <citation type="submission" date="2020-03" db="EMBL/GenBank/DDBJ databases">
        <authorList>
            <person name="Weist P."/>
        </authorList>
    </citation>
    <scope>NUCLEOTIDE SEQUENCE</scope>
</reference>
<organism evidence="2 3">
    <name type="scientific">Pleuronectes platessa</name>
    <name type="common">European plaice</name>
    <dbReference type="NCBI Taxonomy" id="8262"/>
    <lineage>
        <taxon>Eukaryota</taxon>
        <taxon>Metazoa</taxon>
        <taxon>Chordata</taxon>
        <taxon>Craniata</taxon>
        <taxon>Vertebrata</taxon>
        <taxon>Euteleostomi</taxon>
        <taxon>Actinopterygii</taxon>
        <taxon>Neopterygii</taxon>
        <taxon>Teleostei</taxon>
        <taxon>Neoteleostei</taxon>
        <taxon>Acanthomorphata</taxon>
        <taxon>Carangaria</taxon>
        <taxon>Pleuronectiformes</taxon>
        <taxon>Pleuronectoidei</taxon>
        <taxon>Pleuronectidae</taxon>
        <taxon>Pleuronectes</taxon>
    </lineage>
</organism>
<dbReference type="Proteomes" id="UP001153269">
    <property type="component" value="Unassembled WGS sequence"/>
</dbReference>
<evidence type="ECO:0000313" key="2">
    <source>
        <dbReference type="EMBL" id="CAB1418084.1"/>
    </source>
</evidence>
<evidence type="ECO:0000313" key="3">
    <source>
        <dbReference type="Proteomes" id="UP001153269"/>
    </source>
</evidence>
<dbReference type="EMBL" id="CADEAL010000303">
    <property type="protein sequence ID" value="CAB1418084.1"/>
    <property type="molecule type" value="Genomic_DNA"/>
</dbReference>
<feature type="region of interest" description="Disordered" evidence="1">
    <location>
        <begin position="1"/>
        <end position="43"/>
    </location>
</feature>
<dbReference type="AlphaFoldDB" id="A0A9N7YBB7"/>
<gene>
    <name evidence="2" type="ORF">PLEPLA_LOCUS5906</name>
</gene>
<proteinExistence type="predicted"/>
<accession>A0A9N7YBB7</accession>
<sequence>MIERTLEEEGEAPPTLLSAPYHPVTVLPPTTQPPSGYTPSEVSPHQLAFRRKLSLHTVSADHLLAPRRLLTTEMTEHRGGRGGGSAEWCTRFTGKERYICTNEKKQSLYTSSAIFLHSFLFCLPNLKRFTGKVAAGKLHLCCPSQALPLPLLLFLLQYCVMEAHGLCVPAAYSHRDNESVASVRRGRVVPG</sequence>
<evidence type="ECO:0000256" key="1">
    <source>
        <dbReference type="SAM" id="MobiDB-lite"/>
    </source>
</evidence>
<keyword evidence="3" id="KW-1185">Reference proteome</keyword>
<comment type="caution">
    <text evidence="2">The sequence shown here is derived from an EMBL/GenBank/DDBJ whole genome shotgun (WGS) entry which is preliminary data.</text>
</comment>
<name>A0A9N7YBB7_PLEPL</name>